<evidence type="ECO:0000313" key="6">
    <source>
        <dbReference type="RefSeq" id="XP_046585761.1"/>
    </source>
</evidence>
<feature type="domain" description="PAZ" evidence="3">
    <location>
        <begin position="343"/>
        <end position="458"/>
    </location>
</feature>
<organism evidence="5 6">
    <name type="scientific">Neodiprion lecontei</name>
    <name type="common">Redheaded pine sawfly</name>
    <dbReference type="NCBI Taxonomy" id="441921"/>
    <lineage>
        <taxon>Eukaryota</taxon>
        <taxon>Metazoa</taxon>
        <taxon>Ecdysozoa</taxon>
        <taxon>Arthropoda</taxon>
        <taxon>Hexapoda</taxon>
        <taxon>Insecta</taxon>
        <taxon>Pterygota</taxon>
        <taxon>Neoptera</taxon>
        <taxon>Endopterygota</taxon>
        <taxon>Hymenoptera</taxon>
        <taxon>Tenthredinoidea</taxon>
        <taxon>Diprionidae</taxon>
        <taxon>Diprioninae</taxon>
        <taxon>Neodiprion</taxon>
    </lineage>
</organism>
<dbReference type="PROSITE" id="PS50821">
    <property type="entry name" value="PAZ"/>
    <property type="match status" value="1"/>
</dbReference>
<keyword evidence="5" id="KW-1185">Reference proteome</keyword>
<dbReference type="PANTHER" id="PTHR22891">
    <property type="entry name" value="EUKARYOTIC TRANSLATION INITIATION FACTOR 2C"/>
    <property type="match status" value="1"/>
</dbReference>
<dbReference type="GeneID" id="107219430"/>
<feature type="compositionally biased region" description="Basic and acidic residues" evidence="2">
    <location>
        <begin position="1"/>
        <end position="10"/>
    </location>
</feature>
<dbReference type="SMART" id="SM00949">
    <property type="entry name" value="PAZ"/>
    <property type="match status" value="1"/>
</dbReference>
<feature type="region of interest" description="Disordered" evidence="2">
    <location>
        <begin position="1"/>
        <end position="49"/>
    </location>
</feature>
<dbReference type="Gene3D" id="3.40.50.2300">
    <property type="match status" value="1"/>
</dbReference>
<reference evidence="6" key="1">
    <citation type="submission" date="2025-08" db="UniProtKB">
        <authorList>
            <consortium name="RefSeq"/>
        </authorList>
    </citation>
    <scope>IDENTIFICATION</scope>
    <source>
        <tissue evidence="6">Thorax and Abdomen</tissue>
    </source>
</reference>
<dbReference type="Proteomes" id="UP000829291">
    <property type="component" value="Chromosome 1"/>
</dbReference>
<dbReference type="InterPro" id="IPR012337">
    <property type="entry name" value="RNaseH-like_sf"/>
</dbReference>
<dbReference type="InterPro" id="IPR036085">
    <property type="entry name" value="PAZ_dom_sf"/>
</dbReference>
<evidence type="ECO:0000256" key="1">
    <source>
        <dbReference type="RuleBase" id="RU361178"/>
    </source>
</evidence>
<dbReference type="CDD" id="cd04658">
    <property type="entry name" value="Piwi_piwi-like_Euk"/>
    <property type="match status" value="1"/>
</dbReference>
<dbReference type="Gene3D" id="3.30.420.10">
    <property type="entry name" value="Ribonuclease H-like superfamily/Ribonuclease H"/>
    <property type="match status" value="1"/>
</dbReference>
<dbReference type="CDD" id="cd02845">
    <property type="entry name" value="PAZ_piwi_like"/>
    <property type="match status" value="1"/>
</dbReference>
<dbReference type="Pfam" id="PF02171">
    <property type="entry name" value="Piwi"/>
    <property type="match status" value="1"/>
</dbReference>
<dbReference type="InterPro" id="IPR003100">
    <property type="entry name" value="PAZ_dom"/>
</dbReference>
<dbReference type="Pfam" id="PF23278">
    <property type="entry name" value="Piwi_N"/>
    <property type="match status" value="1"/>
</dbReference>
<dbReference type="SUPFAM" id="SSF101690">
    <property type="entry name" value="PAZ domain"/>
    <property type="match status" value="1"/>
</dbReference>
<proteinExistence type="inferred from homology"/>
<evidence type="ECO:0000259" key="3">
    <source>
        <dbReference type="PROSITE" id="PS50821"/>
    </source>
</evidence>
<dbReference type="Pfam" id="PF02170">
    <property type="entry name" value="PAZ"/>
    <property type="match status" value="1"/>
</dbReference>
<feature type="domain" description="Piwi" evidence="4">
    <location>
        <begin position="623"/>
        <end position="917"/>
    </location>
</feature>
<dbReference type="SMART" id="SM00950">
    <property type="entry name" value="Piwi"/>
    <property type="match status" value="1"/>
</dbReference>
<name>A0ABM3FCL9_NEOLC</name>
<sequence>MDDMADERLRPIGRGVPMGRGSLLDMLKKQTGRGDTPTPPPSFTPVAIPNPGTLAPSLGRGRAALLGLIKKSTEGPAQIIPSSEPAPISTISQQPVSAQALPISEQPPQARGRASLLSLMKKQTPFPVTSQTSMQFTPPGLSGDLPNQAISAMASLTITESVVESEVISRQGLAGTTIDLNANYIRLNVDQGRGVHEYEVKYSPDLDSRPLRSKLLYQHSVTLGEAKIFNGVTLHLAQPLPENRTELQSEHPMDGSIVKLTIIFKRQRRLGELPGLFNVLFKRVMHALDLVQIGQKHFNSRAAHSVPQHRLELWPGYVTAIDEYEGGLQLCLESTHRVLRTETVRDLINQVYTKHSSGHFRDAVMKELMGVSVLTRYNNKVYRIDDINWDENPLKEFTLSKDPQSKMSLYQYYKNHWNIEIRDQKQPLLIHRAKKRLPSGEQIEESLDLIPELCYLSGLTESMRQDFKVMKDLSEVTRISPEHRVDVAHRFIQEVKKNEIARKLLASWGLNLADHVVALPGRVVPTETIFFGNNKQVQGQANADWNSAACRLPMLSTPGLKNWCLIYCQRDSKSAEDFSQMFPKVGEAMGMQVSVGHLIKLKDDRTETFLRELRQNISPTMEIMVIVFPTNRNDRYAAVKKLCCVEMPIASQVIISRTINRPDKLKSVTQKIALQINCKLGGTLWALKSPMDNVMVCGIDIHHAGAGQSKHGSVAGFVASLDKPFTRWFSKVCLHRPNQELIDALKVCLISALKAYFKVNQRFPTRIIIYRDGVGDGQLEVIKNFEVKQLEESFALIAPDYKPTLTVIIVQKRINTKIFLKEGKRLANPPPGTVVDHTITRRNYYDFFLVSQNVRQGTVSPTHYLVIHDTSEMKTDHVQRLSFKLCHMYYNWPGTVRVPAPCQYAHKLAFLVGQSIQMEPHQSLWEKLYYL</sequence>
<evidence type="ECO:0000256" key="2">
    <source>
        <dbReference type="SAM" id="MobiDB-lite"/>
    </source>
</evidence>
<dbReference type="InterPro" id="IPR003165">
    <property type="entry name" value="Piwi"/>
</dbReference>
<evidence type="ECO:0000259" key="4">
    <source>
        <dbReference type="PROSITE" id="PS50822"/>
    </source>
</evidence>
<comment type="similarity">
    <text evidence="1">Belongs to the argonaute family.</text>
</comment>
<dbReference type="RefSeq" id="XP_046585761.1">
    <property type="nucleotide sequence ID" value="XM_046729805.1"/>
</dbReference>
<protein>
    <submittedName>
        <fullName evidence="6">Piwi-like protein Ago3 isoform X2</fullName>
    </submittedName>
</protein>
<evidence type="ECO:0000313" key="5">
    <source>
        <dbReference type="Proteomes" id="UP000829291"/>
    </source>
</evidence>
<dbReference type="InterPro" id="IPR036397">
    <property type="entry name" value="RNaseH_sf"/>
</dbReference>
<dbReference type="Gene3D" id="2.170.260.10">
    <property type="entry name" value="paz domain"/>
    <property type="match status" value="1"/>
</dbReference>
<dbReference type="SUPFAM" id="SSF53098">
    <property type="entry name" value="Ribonuclease H-like"/>
    <property type="match status" value="1"/>
</dbReference>
<accession>A0ABM3FCL9</accession>
<gene>
    <name evidence="6" type="primary">LOC107219430</name>
</gene>
<dbReference type="PROSITE" id="PS50822">
    <property type="entry name" value="PIWI"/>
    <property type="match status" value="1"/>
</dbReference>